<protein>
    <recommendedName>
        <fullName evidence="8">ATP synthase subunit delta</fullName>
    </recommendedName>
    <alternativeName>
        <fullName evidence="8">ATP synthase F(1) sector subunit delta</fullName>
    </alternativeName>
    <alternativeName>
        <fullName evidence="8">F-type ATPase subunit delta</fullName>
        <shortName evidence="8">F-ATPase subunit delta</shortName>
    </alternativeName>
</protein>
<dbReference type="PROSITE" id="PS00389">
    <property type="entry name" value="ATPASE_DELTA"/>
    <property type="match status" value="1"/>
</dbReference>
<keyword evidence="7 8" id="KW-0066">ATP synthesis</keyword>
<evidence type="ECO:0000256" key="1">
    <source>
        <dbReference type="ARBA" id="ARBA00004370"/>
    </source>
</evidence>
<comment type="function">
    <text evidence="8">F(1)F(0) ATP synthase produces ATP from ADP in the presence of a proton or sodium gradient. F-type ATPases consist of two structural domains, F(1) containing the extramembraneous catalytic core and F(0) containing the membrane proton channel, linked together by a central stalk and a peripheral stalk. During catalysis, ATP synthesis in the catalytic domain of F(1) is coupled via a rotary mechanism of the central stalk subunits to proton translocation.</text>
</comment>
<keyword evidence="6 8" id="KW-0139">CF(1)</keyword>
<comment type="caution">
    <text evidence="9">The sequence shown here is derived from an EMBL/GenBank/DDBJ whole genome shotgun (WGS) entry which is preliminary data.</text>
</comment>
<dbReference type="NCBIfam" id="TIGR01145">
    <property type="entry name" value="ATP_synt_delta"/>
    <property type="match status" value="1"/>
</dbReference>
<evidence type="ECO:0000256" key="5">
    <source>
        <dbReference type="ARBA" id="ARBA00023136"/>
    </source>
</evidence>
<accession>A0A366EGH3</accession>
<proteinExistence type="inferred from homology"/>
<keyword evidence="3 8" id="KW-0375">Hydrogen ion transport</keyword>
<dbReference type="GO" id="GO:0046933">
    <property type="term" value="F:proton-transporting ATP synthase activity, rotational mechanism"/>
    <property type="evidence" value="ECO:0007669"/>
    <property type="project" value="UniProtKB-UniRule"/>
</dbReference>
<gene>
    <name evidence="8" type="primary">atpH</name>
    <name evidence="9" type="ORF">DES48_102309</name>
</gene>
<comment type="similarity">
    <text evidence="8">Belongs to the ATPase delta chain family.</text>
</comment>
<dbReference type="OrthoDB" id="9802471at2"/>
<evidence type="ECO:0000256" key="2">
    <source>
        <dbReference type="ARBA" id="ARBA00022448"/>
    </source>
</evidence>
<dbReference type="AlphaFoldDB" id="A0A366EGH3"/>
<dbReference type="Pfam" id="PF00213">
    <property type="entry name" value="OSCP"/>
    <property type="match status" value="1"/>
</dbReference>
<dbReference type="GO" id="GO:0045259">
    <property type="term" value="C:proton-transporting ATP synthase complex"/>
    <property type="evidence" value="ECO:0007669"/>
    <property type="project" value="UniProtKB-KW"/>
</dbReference>
<dbReference type="EMBL" id="QNRI01000002">
    <property type="protein sequence ID" value="RBP00545.1"/>
    <property type="molecule type" value="Genomic_DNA"/>
</dbReference>
<sequence>MSNAMISKRYAEALFELAGEKQLIESMESELLIVKEVFQQNQELILFLSNPAFDKVDKKQLIDHAFRDFSVEVTNTLKLLIDHHHESIVVELVDAFVHLANEAKGIKQAIVYSVRALSEEEQQQLANVFQEKLHIAKLQITNKIDPDLIGGVKLQIGNTVYDGSVLGKLERIEKNIVAIN</sequence>
<keyword evidence="8" id="KW-1003">Cell membrane</keyword>
<evidence type="ECO:0000256" key="7">
    <source>
        <dbReference type="ARBA" id="ARBA00023310"/>
    </source>
</evidence>
<dbReference type="Gene3D" id="1.10.520.20">
    <property type="entry name" value="N-terminal domain of the delta subunit of the F1F0-ATP synthase"/>
    <property type="match status" value="1"/>
</dbReference>
<evidence type="ECO:0000313" key="10">
    <source>
        <dbReference type="Proteomes" id="UP000252254"/>
    </source>
</evidence>
<dbReference type="SUPFAM" id="SSF47928">
    <property type="entry name" value="N-terminal domain of the delta subunit of the F1F0-ATP synthase"/>
    <property type="match status" value="1"/>
</dbReference>
<dbReference type="InterPro" id="IPR026015">
    <property type="entry name" value="ATP_synth_OSCP/delta_N_sf"/>
</dbReference>
<dbReference type="RefSeq" id="WP_079710590.1">
    <property type="nucleotide sequence ID" value="NZ_BAABQN010000002.1"/>
</dbReference>
<keyword evidence="4 8" id="KW-0406">Ion transport</keyword>
<reference evidence="9 10" key="1">
    <citation type="submission" date="2018-06" db="EMBL/GenBank/DDBJ databases">
        <title>Genomic Encyclopedia of Type Strains, Phase IV (KMG-IV): sequencing the most valuable type-strain genomes for metagenomic binning, comparative biology and taxonomic classification.</title>
        <authorList>
            <person name="Goeker M."/>
        </authorList>
    </citation>
    <scope>NUCLEOTIDE SEQUENCE [LARGE SCALE GENOMIC DNA]</scope>
    <source>
        <strain evidence="9 10">DSM 15140</strain>
    </source>
</reference>
<name>A0A366EGH3_9BACI</name>
<dbReference type="GO" id="GO:0005886">
    <property type="term" value="C:plasma membrane"/>
    <property type="evidence" value="ECO:0007669"/>
    <property type="project" value="UniProtKB-SubCell"/>
</dbReference>
<dbReference type="InterPro" id="IPR020781">
    <property type="entry name" value="ATPase_OSCP/d_CS"/>
</dbReference>
<evidence type="ECO:0000256" key="6">
    <source>
        <dbReference type="ARBA" id="ARBA00023196"/>
    </source>
</evidence>
<comment type="subcellular location">
    <subcellularLocation>
        <location evidence="8">Cell membrane</location>
        <topology evidence="8">Peripheral membrane protein</topology>
    </subcellularLocation>
    <subcellularLocation>
        <location evidence="1">Membrane</location>
    </subcellularLocation>
</comment>
<evidence type="ECO:0000256" key="8">
    <source>
        <dbReference type="HAMAP-Rule" id="MF_01416"/>
    </source>
</evidence>
<dbReference type="PANTHER" id="PTHR11910">
    <property type="entry name" value="ATP SYNTHASE DELTA CHAIN"/>
    <property type="match status" value="1"/>
</dbReference>
<organism evidence="9 10">
    <name type="scientific">Paraliobacillus ryukyuensis</name>
    <dbReference type="NCBI Taxonomy" id="200904"/>
    <lineage>
        <taxon>Bacteria</taxon>
        <taxon>Bacillati</taxon>
        <taxon>Bacillota</taxon>
        <taxon>Bacilli</taxon>
        <taxon>Bacillales</taxon>
        <taxon>Bacillaceae</taxon>
        <taxon>Paraliobacillus</taxon>
    </lineage>
</organism>
<keyword evidence="10" id="KW-1185">Reference proteome</keyword>
<dbReference type="NCBIfam" id="NF004403">
    <property type="entry name" value="PRK05758.2-4"/>
    <property type="match status" value="1"/>
</dbReference>
<comment type="function">
    <text evidence="8">This protein is part of the stalk that links CF(0) to CF(1). It either transmits conformational changes from CF(0) to CF(1) or is implicated in proton conduction.</text>
</comment>
<dbReference type="HAMAP" id="MF_01416">
    <property type="entry name" value="ATP_synth_delta_bact"/>
    <property type="match status" value="1"/>
</dbReference>
<evidence type="ECO:0000256" key="4">
    <source>
        <dbReference type="ARBA" id="ARBA00023065"/>
    </source>
</evidence>
<dbReference type="PRINTS" id="PR00125">
    <property type="entry name" value="ATPASEDELTA"/>
</dbReference>
<keyword evidence="2 8" id="KW-0813">Transport</keyword>
<dbReference type="STRING" id="200904.GCA_900168775_00580"/>
<keyword evidence="5 8" id="KW-0472">Membrane</keyword>
<evidence type="ECO:0000256" key="3">
    <source>
        <dbReference type="ARBA" id="ARBA00022781"/>
    </source>
</evidence>
<dbReference type="Proteomes" id="UP000252254">
    <property type="component" value="Unassembled WGS sequence"/>
</dbReference>
<dbReference type="InterPro" id="IPR000711">
    <property type="entry name" value="ATPase_OSCP/dsu"/>
</dbReference>
<evidence type="ECO:0000313" key="9">
    <source>
        <dbReference type="EMBL" id="RBP00545.1"/>
    </source>
</evidence>